<reference evidence="1 2" key="1">
    <citation type="journal article" date="2015" name="Genome Announc.">
        <title>Expanding the biotechnology potential of lactobacilli through comparative genomics of 213 strains and associated genera.</title>
        <authorList>
            <person name="Sun Z."/>
            <person name="Harris H.M."/>
            <person name="McCann A."/>
            <person name="Guo C."/>
            <person name="Argimon S."/>
            <person name="Zhang W."/>
            <person name="Yang X."/>
            <person name="Jeffery I.B."/>
            <person name="Cooney J.C."/>
            <person name="Kagawa T.F."/>
            <person name="Liu W."/>
            <person name="Song Y."/>
            <person name="Salvetti E."/>
            <person name="Wrobel A."/>
            <person name="Rasinkangas P."/>
            <person name="Parkhill J."/>
            <person name="Rea M.C."/>
            <person name="O'Sullivan O."/>
            <person name="Ritari J."/>
            <person name="Douillard F.P."/>
            <person name="Paul Ross R."/>
            <person name="Yang R."/>
            <person name="Briner A.E."/>
            <person name="Felis G.E."/>
            <person name="de Vos W.M."/>
            <person name="Barrangou R."/>
            <person name="Klaenhammer T.R."/>
            <person name="Caufield P.W."/>
            <person name="Cui Y."/>
            <person name="Zhang H."/>
            <person name="O'Toole P.W."/>
        </authorList>
    </citation>
    <scope>NUCLEOTIDE SEQUENCE [LARGE SCALE GENOMIC DNA]</scope>
    <source>
        <strain evidence="1 2">DSM 14421</strain>
    </source>
</reference>
<dbReference type="SUPFAM" id="SSF101386">
    <property type="entry name" value="all-alpha NTP pyrophosphatases"/>
    <property type="match status" value="1"/>
</dbReference>
<dbReference type="Pfam" id="PF12643">
    <property type="entry name" value="MazG-like"/>
    <property type="match status" value="1"/>
</dbReference>
<accession>A0A0R1S7N6</accession>
<dbReference type="Proteomes" id="UP000052013">
    <property type="component" value="Unassembled WGS sequence"/>
</dbReference>
<dbReference type="PIRSF" id="PIRSF029826">
    <property type="entry name" value="UCP029826_pph"/>
    <property type="match status" value="1"/>
</dbReference>
<dbReference type="PATRIC" id="fig|1423739.3.peg.854"/>
<comment type="caution">
    <text evidence="1">The sequence shown here is derived from an EMBL/GenBank/DDBJ whole genome shotgun (WGS) entry which is preliminary data.</text>
</comment>
<evidence type="ECO:0000313" key="2">
    <source>
        <dbReference type="Proteomes" id="UP000052013"/>
    </source>
</evidence>
<dbReference type="AlphaFoldDB" id="A0A0R1S7N6"/>
<dbReference type="PANTHER" id="PTHR46523:SF1">
    <property type="entry name" value="DCTP PYROPHOSPHATASE 1"/>
    <property type="match status" value="1"/>
</dbReference>
<dbReference type="Gene3D" id="1.10.287.1080">
    <property type="entry name" value="MazG-like"/>
    <property type="match status" value="1"/>
</dbReference>
<protein>
    <submittedName>
        <fullName evidence="1">MazG nucleotide pyrophosphohydrolase</fullName>
    </submittedName>
</protein>
<organism evidence="1 2">
    <name type="scientific">Lentilactobacillus diolivorans DSM 14421</name>
    <dbReference type="NCBI Taxonomy" id="1423739"/>
    <lineage>
        <taxon>Bacteria</taxon>
        <taxon>Bacillati</taxon>
        <taxon>Bacillota</taxon>
        <taxon>Bacilli</taxon>
        <taxon>Lactobacillales</taxon>
        <taxon>Lactobacillaceae</taxon>
        <taxon>Lentilactobacillus</taxon>
    </lineage>
</organism>
<dbReference type="InterPro" id="IPR025984">
    <property type="entry name" value="DCTPP"/>
</dbReference>
<dbReference type="STRING" id="1423739.FC85_GL000819"/>
<dbReference type="InterPro" id="IPR052555">
    <property type="entry name" value="dCTP_Pyrophosphatase"/>
</dbReference>
<gene>
    <name evidence="1" type="ORF">FC85_GL000819</name>
</gene>
<evidence type="ECO:0000313" key="1">
    <source>
        <dbReference type="EMBL" id="KRL65021.1"/>
    </source>
</evidence>
<dbReference type="GO" id="GO:0047429">
    <property type="term" value="F:nucleoside triphosphate diphosphatase activity"/>
    <property type="evidence" value="ECO:0007669"/>
    <property type="project" value="InterPro"/>
</dbReference>
<dbReference type="RefSeq" id="WP_057865261.1">
    <property type="nucleotide sequence ID" value="NZ_AZEY01000079.1"/>
</dbReference>
<name>A0A0R1S7N6_9LACO</name>
<dbReference type="PANTHER" id="PTHR46523">
    <property type="entry name" value="DCTP PYROPHOSPHATASE 1"/>
    <property type="match status" value="1"/>
</dbReference>
<dbReference type="GO" id="GO:0009143">
    <property type="term" value="P:nucleoside triphosphate catabolic process"/>
    <property type="evidence" value="ECO:0007669"/>
    <property type="project" value="InterPro"/>
</dbReference>
<keyword evidence="1" id="KW-0378">Hydrolase</keyword>
<dbReference type="EMBL" id="AZEY01000079">
    <property type="protein sequence ID" value="KRL65021.1"/>
    <property type="molecule type" value="Genomic_DNA"/>
</dbReference>
<proteinExistence type="predicted"/>
<sequence length="103" mass="12237">MEYEQLISELIDFRDSRGWNKYHTLPALARAVSVEAGELNELFLWDVESKKDFSDKSVDNMKLELADILTYCYYMCEKLGVQPNDIVQEKLDINKNRHWKFDK</sequence>
<dbReference type="CDD" id="cd11537">
    <property type="entry name" value="NTP-PPase_RS21-C6_like"/>
    <property type="match status" value="1"/>
</dbReference>